<dbReference type="GO" id="GO:0051287">
    <property type="term" value="F:NAD binding"/>
    <property type="evidence" value="ECO:0007669"/>
    <property type="project" value="InterPro"/>
</dbReference>
<protein>
    <submittedName>
        <fullName evidence="4">Phosphoglycerate dehydrogenase</fullName>
    </submittedName>
</protein>
<dbReference type="Pfam" id="PF02826">
    <property type="entry name" value="2-Hacid_dh_C"/>
    <property type="match status" value="1"/>
</dbReference>
<keyword evidence="1" id="KW-0560">Oxidoreductase</keyword>
<feature type="domain" description="D-isomer specific 2-hydroxyacid dehydrogenase NAD-binding" evidence="3">
    <location>
        <begin position="107"/>
        <end position="276"/>
    </location>
</feature>
<dbReference type="GO" id="GO:0016491">
    <property type="term" value="F:oxidoreductase activity"/>
    <property type="evidence" value="ECO:0007669"/>
    <property type="project" value="UniProtKB-KW"/>
</dbReference>
<dbReference type="Proteomes" id="UP000190897">
    <property type="component" value="Unassembled WGS sequence"/>
</dbReference>
<evidence type="ECO:0000313" key="4">
    <source>
        <dbReference type="EMBL" id="SKB95411.1"/>
    </source>
</evidence>
<dbReference type="RefSeq" id="WP_082215711.1">
    <property type="nucleotide sequence ID" value="NZ_FUZA01000003.1"/>
</dbReference>
<dbReference type="PANTHER" id="PTHR43333:SF1">
    <property type="entry name" value="D-ISOMER SPECIFIC 2-HYDROXYACID DEHYDROGENASE NAD-BINDING DOMAIN-CONTAINING PROTEIN"/>
    <property type="match status" value="1"/>
</dbReference>
<evidence type="ECO:0000313" key="5">
    <source>
        <dbReference type="Proteomes" id="UP000190897"/>
    </source>
</evidence>
<evidence type="ECO:0000256" key="1">
    <source>
        <dbReference type="ARBA" id="ARBA00023002"/>
    </source>
</evidence>
<dbReference type="Gene3D" id="3.40.50.720">
    <property type="entry name" value="NAD(P)-binding Rossmann-like Domain"/>
    <property type="match status" value="2"/>
</dbReference>
<dbReference type="PANTHER" id="PTHR43333">
    <property type="entry name" value="2-HACID_DH_C DOMAIN-CONTAINING PROTEIN"/>
    <property type="match status" value="1"/>
</dbReference>
<dbReference type="AlphaFoldDB" id="A0A1T5FGW6"/>
<proteinExistence type="predicted"/>
<dbReference type="InterPro" id="IPR006140">
    <property type="entry name" value="D-isomer_DH_NAD-bd"/>
</dbReference>
<dbReference type="SUPFAM" id="SSF51735">
    <property type="entry name" value="NAD(P)-binding Rossmann-fold domains"/>
    <property type="match status" value="1"/>
</dbReference>
<dbReference type="STRING" id="651661.SAMN05660293_03203"/>
<organism evidence="4 5">
    <name type="scientific">Dyadobacter psychrophilus</name>
    <dbReference type="NCBI Taxonomy" id="651661"/>
    <lineage>
        <taxon>Bacteria</taxon>
        <taxon>Pseudomonadati</taxon>
        <taxon>Bacteroidota</taxon>
        <taxon>Cytophagia</taxon>
        <taxon>Cytophagales</taxon>
        <taxon>Spirosomataceae</taxon>
        <taxon>Dyadobacter</taxon>
    </lineage>
</organism>
<dbReference type="CDD" id="cd05300">
    <property type="entry name" value="2-Hacid_dh_1"/>
    <property type="match status" value="1"/>
</dbReference>
<evidence type="ECO:0000259" key="3">
    <source>
        <dbReference type="Pfam" id="PF02826"/>
    </source>
</evidence>
<keyword evidence="2" id="KW-0520">NAD</keyword>
<keyword evidence="5" id="KW-1185">Reference proteome</keyword>
<dbReference type="InterPro" id="IPR036291">
    <property type="entry name" value="NAD(P)-bd_dom_sf"/>
</dbReference>
<dbReference type="OrthoDB" id="9805416at2"/>
<dbReference type="EMBL" id="FUZA01000003">
    <property type="protein sequence ID" value="SKB95411.1"/>
    <property type="molecule type" value="Genomic_DNA"/>
</dbReference>
<gene>
    <name evidence="4" type="ORF">SAMN05660293_03203</name>
</gene>
<sequence>MTIYCYSMLDESLRNNLSEALQPHHNVQFRTETTTEEESLAAFKTADYILGNPPVEWFSDASDNLKFWQLDSAGFDQYASVTINESVKVANMGDWFARPCAESIVGGVLALYRGLDTLTLLKQKSEWIGSKLRSELKILYKQNVVILGAGTIGLAVNTILRGFGCTTHLMARTSREADLHSKEELFIELPFADLVINTLPGTAQHFVDQTFFSKMKERSVYASVGRGSTTDEDALIDVLQSGYLDGAVLDVTEIEPLPESSPLWIMENVILTQHTGGGHSNEHMGKVDLFLNNIFAMENGGNIVNEVNLRKGY</sequence>
<accession>A0A1T5FGW6</accession>
<name>A0A1T5FGW6_9BACT</name>
<reference evidence="5" key="1">
    <citation type="submission" date="2017-02" db="EMBL/GenBank/DDBJ databases">
        <authorList>
            <person name="Varghese N."/>
            <person name="Submissions S."/>
        </authorList>
    </citation>
    <scope>NUCLEOTIDE SEQUENCE [LARGE SCALE GENOMIC DNA]</scope>
    <source>
        <strain evidence="5">DSM 22270</strain>
    </source>
</reference>
<evidence type="ECO:0000256" key="2">
    <source>
        <dbReference type="ARBA" id="ARBA00023027"/>
    </source>
</evidence>